<reference evidence="2 3" key="1">
    <citation type="journal article" date="2024" name="BMC Biol.">
        <title>Comparative genomics of Ascetosporea gives new insight into the evolutionary basis for animal parasitism in Rhizaria.</title>
        <authorList>
            <person name="Hiltunen Thoren M."/>
            <person name="Onut-Brannstrom I."/>
            <person name="Alfjorden A."/>
            <person name="Peckova H."/>
            <person name="Swords F."/>
            <person name="Hooper C."/>
            <person name="Holzer A.S."/>
            <person name="Bass D."/>
            <person name="Burki F."/>
        </authorList>
    </citation>
    <scope>NUCLEOTIDE SEQUENCE [LARGE SCALE GENOMIC DNA]</scope>
    <source>
        <strain evidence="2">20-A016</strain>
    </source>
</reference>
<sequence length="365" mass="42157">MQMSKMGDLLKTVVGNFLDHKVKDLERLIDKENTEKIDQIRIEIENYADSLKQRKSEFDIFLVPLQNKIKTVEAKQSSLDSLESNRYGKVEKIHRLRLNLRELQKEREMLQEKAETKLEKLRTEFNRENGDILAALQKFLEHKHKVNTEILGDFFDDLKKKLGLLGDLLQSRTKKVKSEFTAARDVSELSMKMSGEAGSMGFYFHENLMESDILESTRTILQKSRDLGEKLISFTSQFGSAHKCFKKDVSYCFAAQSVLSKNLGNLISAINDFYEYRSFVIETETKKFEYFIEKLGDYAESLQNYTAKNGEALEKIDPKDIKTKKSSTGLGAGFDENFFAALEESKSTFNADVENFKVFFQIQFF</sequence>
<protein>
    <submittedName>
        <fullName evidence="2">Uncharacterized protein</fullName>
    </submittedName>
</protein>
<dbReference type="Proteomes" id="UP001439008">
    <property type="component" value="Unassembled WGS sequence"/>
</dbReference>
<organism evidence="2 3">
    <name type="scientific">Bonamia ostreae</name>
    <dbReference type="NCBI Taxonomy" id="126728"/>
    <lineage>
        <taxon>Eukaryota</taxon>
        <taxon>Sar</taxon>
        <taxon>Rhizaria</taxon>
        <taxon>Endomyxa</taxon>
        <taxon>Ascetosporea</taxon>
        <taxon>Haplosporida</taxon>
        <taxon>Bonamia</taxon>
    </lineage>
</organism>
<proteinExistence type="predicted"/>
<evidence type="ECO:0000313" key="2">
    <source>
        <dbReference type="EMBL" id="MES1919288.1"/>
    </source>
</evidence>
<evidence type="ECO:0000256" key="1">
    <source>
        <dbReference type="SAM" id="Coils"/>
    </source>
</evidence>
<dbReference type="EMBL" id="JBDODL010000247">
    <property type="protein sequence ID" value="MES1919288.1"/>
    <property type="molecule type" value="Genomic_DNA"/>
</dbReference>
<keyword evidence="3" id="KW-1185">Reference proteome</keyword>
<feature type="coiled-coil region" evidence="1">
    <location>
        <begin position="37"/>
        <end position="131"/>
    </location>
</feature>
<name>A0ABV2AI01_9EUKA</name>
<comment type="caution">
    <text evidence="2">The sequence shown here is derived from an EMBL/GenBank/DDBJ whole genome shotgun (WGS) entry which is preliminary data.</text>
</comment>
<evidence type="ECO:0000313" key="3">
    <source>
        <dbReference type="Proteomes" id="UP001439008"/>
    </source>
</evidence>
<feature type="non-terminal residue" evidence="2">
    <location>
        <position position="365"/>
    </location>
</feature>
<keyword evidence="1" id="KW-0175">Coiled coil</keyword>
<accession>A0ABV2AI01</accession>
<gene>
    <name evidence="2" type="ORF">MHBO_001144</name>
</gene>